<accession>A0A964FE64</accession>
<evidence type="ECO:0000313" key="3">
    <source>
        <dbReference type="EMBL" id="MCC0176320.1"/>
    </source>
</evidence>
<proteinExistence type="predicted"/>
<feature type="transmembrane region" description="Helical" evidence="1">
    <location>
        <begin position="12"/>
        <end position="30"/>
    </location>
</feature>
<feature type="transmembrane region" description="Helical" evidence="1">
    <location>
        <begin position="225"/>
        <end position="246"/>
    </location>
</feature>
<gene>
    <name evidence="3" type="ORF">I4641_04930</name>
</gene>
<dbReference type="SUPFAM" id="SSF158472">
    <property type="entry name" value="HAMP domain-like"/>
    <property type="match status" value="1"/>
</dbReference>
<protein>
    <submittedName>
        <fullName evidence="3">DUF3365 domain-containing protein</fullName>
    </submittedName>
</protein>
<comment type="caution">
    <text evidence="3">The sequence shown here is derived from an EMBL/GenBank/DDBJ whole genome shotgun (WGS) entry which is preliminary data.</text>
</comment>
<dbReference type="RefSeq" id="WP_229639361.1">
    <property type="nucleotide sequence ID" value="NZ_JADWDC010000008.1"/>
</dbReference>
<dbReference type="CDD" id="cd06225">
    <property type="entry name" value="HAMP"/>
    <property type="match status" value="1"/>
</dbReference>
<evidence type="ECO:0000313" key="4">
    <source>
        <dbReference type="Proteomes" id="UP000729733"/>
    </source>
</evidence>
<feature type="domain" description="HAMP" evidence="2">
    <location>
        <begin position="248"/>
        <end position="300"/>
    </location>
</feature>
<dbReference type="Pfam" id="PF00672">
    <property type="entry name" value="HAMP"/>
    <property type="match status" value="1"/>
</dbReference>
<dbReference type="AlphaFoldDB" id="A0A964FE64"/>
<keyword evidence="1" id="KW-0812">Transmembrane</keyword>
<reference evidence="3" key="1">
    <citation type="journal article" date="2021" name="Antonie Van Leeuwenhoek">
        <title>Draft genome and description of Waterburya agarophytonicola gen. nov. sp. nov. (Pleurocapsales, Cyanobacteria): a seaweed symbiont.</title>
        <authorList>
            <person name="Bonthond G."/>
            <person name="Shalygin S."/>
            <person name="Bayer T."/>
            <person name="Weinberger F."/>
        </authorList>
    </citation>
    <scope>NUCLEOTIDE SEQUENCE</scope>
    <source>
        <strain evidence="3">KI4</strain>
    </source>
</reference>
<dbReference type="InterPro" id="IPR003660">
    <property type="entry name" value="HAMP_dom"/>
</dbReference>
<dbReference type="Pfam" id="PF11845">
    <property type="entry name" value="Tll0287-like"/>
    <property type="match status" value="1"/>
</dbReference>
<dbReference type="PROSITE" id="PS50885">
    <property type="entry name" value="HAMP"/>
    <property type="match status" value="1"/>
</dbReference>
<dbReference type="Gene3D" id="6.10.340.10">
    <property type="match status" value="1"/>
</dbReference>
<evidence type="ECO:0000256" key="1">
    <source>
        <dbReference type="SAM" id="Phobius"/>
    </source>
</evidence>
<name>A0A964FE64_9CYAN</name>
<organism evidence="3 4">
    <name type="scientific">Waterburya agarophytonicola KI4</name>
    <dbReference type="NCBI Taxonomy" id="2874699"/>
    <lineage>
        <taxon>Bacteria</taxon>
        <taxon>Bacillati</taxon>
        <taxon>Cyanobacteriota</taxon>
        <taxon>Cyanophyceae</taxon>
        <taxon>Pleurocapsales</taxon>
        <taxon>Hyellaceae</taxon>
        <taxon>Waterburya</taxon>
        <taxon>Waterburya agarophytonicola</taxon>
    </lineage>
</organism>
<keyword evidence="1" id="KW-0472">Membrane</keyword>
<dbReference type="SMART" id="SM00304">
    <property type="entry name" value="HAMP"/>
    <property type="match status" value="1"/>
</dbReference>
<keyword evidence="1" id="KW-1133">Transmembrane helix</keyword>
<dbReference type="InterPro" id="IPR021796">
    <property type="entry name" value="Tll0287-like_dom"/>
</dbReference>
<dbReference type="EMBL" id="JADWDC010000008">
    <property type="protein sequence ID" value="MCC0176320.1"/>
    <property type="molecule type" value="Genomic_DNA"/>
</dbReference>
<dbReference type="GO" id="GO:0016020">
    <property type="term" value="C:membrane"/>
    <property type="evidence" value="ECO:0007669"/>
    <property type="project" value="InterPro"/>
</dbReference>
<keyword evidence="4" id="KW-1185">Reference proteome</keyword>
<dbReference type="Proteomes" id="UP000729733">
    <property type="component" value="Unassembled WGS sequence"/>
</dbReference>
<dbReference type="GO" id="GO:0007165">
    <property type="term" value="P:signal transduction"/>
    <property type="evidence" value="ECO:0007669"/>
    <property type="project" value="InterPro"/>
</dbReference>
<evidence type="ECO:0000259" key="2">
    <source>
        <dbReference type="PROSITE" id="PS50885"/>
    </source>
</evidence>
<sequence length="309" mass="35070">MTKNIKLGIKLNILLAIIFLSITLAISFILSRILENYAEEIVADKASLLIETMNSVRQYTSSQIQPELSSRLETEQFFLPQTVPAYSAREIFENLRSNEKYSQFFYKEATLNPTNLRDKADKFETEIVESFRRDVGSREGKMADFQKYGFRTIPGGELFYIARPLAVNKESCLRCHSLPEKAPPSQIATYGKDTGFGWKLNEIVGAQIISVPASEVVRQARDLRWLVIGRVLIFLVLGIIILNIFLKLTITDPINKMSSFSKNLSTGDFSVEFQHESNDEIGILARSLNRLKVSLKMAMEMIENKPPKS</sequence>